<organism evidence="2 3">
    <name type="scientific">Heracleum sosnowskyi</name>
    <dbReference type="NCBI Taxonomy" id="360622"/>
    <lineage>
        <taxon>Eukaryota</taxon>
        <taxon>Viridiplantae</taxon>
        <taxon>Streptophyta</taxon>
        <taxon>Embryophyta</taxon>
        <taxon>Tracheophyta</taxon>
        <taxon>Spermatophyta</taxon>
        <taxon>Magnoliopsida</taxon>
        <taxon>eudicotyledons</taxon>
        <taxon>Gunneridae</taxon>
        <taxon>Pentapetalae</taxon>
        <taxon>asterids</taxon>
        <taxon>campanulids</taxon>
        <taxon>Apiales</taxon>
        <taxon>Apiaceae</taxon>
        <taxon>Apioideae</taxon>
        <taxon>apioid superclade</taxon>
        <taxon>Tordylieae</taxon>
        <taxon>Tordyliinae</taxon>
        <taxon>Heracleum</taxon>
    </lineage>
</organism>
<dbReference type="PANTHER" id="PTHR11614">
    <property type="entry name" value="PHOSPHOLIPASE-RELATED"/>
    <property type="match status" value="1"/>
</dbReference>
<feature type="domain" description="Serine aminopeptidase S33" evidence="1">
    <location>
        <begin position="58"/>
        <end position="300"/>
    </location>
</feature>
<dbReference type="InterPro" id="IPR022742">
    <property type="entry name" value="Hydrolase_4"/>
</dbReference>
<dbReference type="InterPro" id="IPR051044">
    <property type="entry name" value="MAG_DAG_Lipase"/>
</dbReference>
<dbReference type="Proteomes" id="UP001237642">
    <property type="component" value="Unassembled WGS sequence"/>
</dbReference>
<evidence type="ECO:0000313" key="3">
    <source>
        <dbReference type="Proteomes" id="UP001237642"/>
    </source>
</evidence>
<dbReference type="Pfam" id="PF12146">
    <property type="entry name" value="Hydrolase_4"/>
    <property type="match status" value="1"/>
</dbReference>
<proteinExistence type="predicted"/>
<dbReference type="InterPro" id="IPR029058">
    <property type="entry name" value="AB_hydrolase_fold"/>
</dbReference>
<evidence type="ECO:0000259" key="1">
    <source>
        <dbReference type="Pfam" id="PF12146"/>
    </source>
</evidence>
<comment type="caution">
    <text evidence="2">The sequence shown here is derived from an EMBL/GenBank/DDBJ whole genome shotgun (WGS) entry which is preliminary data.</text>
</comment>
<reference evidence="2" key="2">
    <citation type="submission" date="2023-05" db="EMBL/GenBank/DDBJ databases">
        <authorList>
            <person name="Schelkunov M.I."/>
        </authorList>
    </citation>
    <scope>NUCLEOTIDE SEQUENCE</scope>
    <source>
        <strain evidence="2">Hsosn_3</strain>
        <tissue evidence="2">Leaf</tissue>
    </source>
</reference>
<dbReference type="PRINTS" id="PR00111">
    <property type="entry name" value="ABHYDROLASE"/>
</dbReference>
<gene>
    <name evidence="2" type="ORF">POM88_031767</name>
</gene>
<dbReference type="InterPro" id="IPR000073">
    <property type="entry name" value="AB_hydrolase_1"/>
</dbReference>
<dbReference type="Gene3D" id="3.40.50.1820">
    <property type="entry name" value="alpha/beta hydrolase"/>
    <property type="match status" value="1"/>
</dbReference>
<name>A0AAD8MK48_9APIA</name>
<dbReference type="AlphaFoldDB" id="A0AAD8MK48"/>
<reference evidence="2" key="1">
    <citation type="submission" date="2023-02" db="EMBL/GenBank/DDBJ databases">
        <title>Genome of toxic invasive species Heracleum sosnowskyi carries increased number of genes despite the absence of recent whole-genome duplications.</title>
        <authorList>
            <person name="Schelkunov M."/>
            <person name="Shtratnikova V."/>
            <person name="Makarenko M."/>
            <person name="Klepikova A."/>
            <person name="Omelchenko D."/>
            <person name="Novikova G."/>
            <person name="Obukhova E."/>
            <person name="Bogdanov V."/>
            <person name="Penin A."/>
            <person name="Logacheva M."/>
        </authorList>
    </citation>
    <scope>NUCLEOTIDE SEQUENCE</scope>
    <source>
        <strain evidence="2">Hsosn_3</strain>
        <tissue evidence="2">Leaf</tissue>
    </source>
</reference>
<protein>
    <submittedName>
        <fullName evidence="2">Caffeoylshikimate esterase-like</fullName>
    </submittedName>
</protein>
<dbReference type="EMBL" id="JAUIZM010000007">
    <property type="protein sequence ID" value="KAK1375574.1"/>
    <property type="molecule type" value="Genomic_DNA"/>
</dbReference>
<dbReference type="SUPFAM" id="SSF53474">
    <property type="entry name" value="alpha/beta-Hydrolases"/>
    <property type="match status" value="1"/>
</dbReference>
<accession>A0AAD8MK48</accession>
<dbReference type="GO" id="GO:0016787">
    <property type="term" value="F:hydrolase activity"/>
    <property type="evidence" value="ECO:0007669"/>
    <property type="project" value="UniProtKB-ARBA"/>
</dbReference>
<keyword evidence="3" id="KW-1185">Reference proteome</keyword>
<evidence type="ECO:0000313" key="2">
    <source>
        <dbReference type="EMBL" id="KAK1375574.1"/>
    </source>
</evidence>
<sequence length="322" mass="35793">MAHPIHQANENSPYGDLTREQFYEKHQILHQHSCMINKQNMKIWTQSWCPYPSATPRLRGIVAMIHGYASESSWLFELTAVAIAKTGFLVCALDLQGHGYSDGCPGYIPDIYVIVDDCIQFFDAVRGCNPTLQAFLYGESLGGAIAILACLKQASTWNGLILCGAMCGVSKKIKAMWPLEKLLPLAALIAPHYRFRITTSPGSKSYKEDWKRKLVSKSPNRARLISSMPPVATALEFFRVCKIIQRDCHELEVPMLVVHGGHDEVCDPGSAGNVFKNASSTDKSFKIFEGMWHMLIGEPNEGVENVFQTIVSWIGERADKAG</sequence>